<protein>
    <submittedName>
        <fullName evidence="6">Transcriptional regulator, AraC family</fullName>
    </submittedName>
</protein>
<keyword evidence="2" id="KW-0238">DNA-binding</keyword>
<reference evidence="7" key="1">
    <citation type="submission" date="2017-01" db="EMBL/GenBank/DDBJ databases">
        <authorList>
            <person name="Varghese N."/>
            <person name="Submissions S."/>
        </authorList>
    </citation>
    <scope>NUCLEOTIDE SEQUENCE [LARGE SCALE GENOMIC DNA]</scope>
    <source>
        <strain evidence="7">DSM 24913</strain>
    </source>
</reference>
<evidence type="ECO:0000256" key="1">
    <source>
        <dbReference type="ARBA" id="ARBA00023015"/>
    </source>
</evidence>
<dbReference type="PROSITE" id="PS01124">
    <property type="entry name" value="HTH_ARAC_FAMILY_2"/>
    <property type="match status" value="1"/>
</dbReference>
<dbReference type="RefSeq" id="WP_076513720.1">
    <property type="nucleotide sequence ID" value="NZ_FTOH01000001.1"/>
</dbReference>
<evidence type="ECO:0000256" key="2">
    <source>
        <dbReference type="ARBA" id="ARBA00023125"/>
    </source>
</evidence>
<evidence type="ECO:0000256" key="3">
    <source>
        <dbReference type="ARBA" id="ARBA00023163"/>
    </source>
</evidence>
<accession>A0A1N7J2E2</accession>
<dbReference type="SMART" id="SM00342">
    <property type="entry name" value="HTH_ARAC"/>
    <property type="match status" value="1"/>
</dbReference>
<dbReference type="SUPFAM" id="SSF46689">
    <property type="entry name" value="Homeodomain-like"/>
    <property type="match status" value="1"/>
</dbReference>
<evidence type="ECO:0000313" key="7">
    <source>
        <dbReference type="Proteomes" id="UP000185639"/>
    </source>
</evidence>
<dbReference type="Pfam" id="PF12833">
    <property type="entry name" value="HTH_18"/>
    <property type="match status" value="1"/>
</dbReference>
<dbReference type="PANTHER" id="PTHR47894:SF1">
    <property type="entry name" value="HTH-TYPE TRANSCRIPTIONAL REGULATOR VQSM"/>
    <property type="match status" value="1"/>
</dbReference>
<proteinExistence type="predicted"/>
<dbReference type="Pfam" id="PF12625">
    <property type="entry name" value="Arabinose_bd"/>
    <property type="match status" value="1"/>
</dbReference>
<keyword evidence="3" id="KW-0804">Transcription</keyword>
<dbReference type="GO" id="GO:0003700">
    <property type="term" value="F:DNA-binding transcription factor activity"/>
    <property type="evidence" value="ECO:0007669"/>
    <property type="project" value="InterPro"/>
</dbReference>
<dbReference type="Gene3D" id="1.10.10.60">
    <property type="entry name" value="Homeodomain-like"/>
    <property type="match status" value="1"/>
</dbReference>
<sequence length="396" mass="44043">MRPTIIHQHKESGAHTRRGGWLTAEDKYLQACYPMAQLLDLALASDVPQHKLLRGTGIFVEDLAPQAHMNGGVRFNIRQLAVLADNIAHYLPQDEIASRWGARLWPGYAGPFSQALATATDLGDFLQMLCEFRHWLAPGLVPCMSQYHGYRILHWQNVFGLSPRAEKLLSEAYMTALVSVTREQCQENNSGWICCPGQCDAAQLRRMRVYCGEETTVGAGGCFMAIPEAFLSRPWAAGSPRIRDMAIAQAKTLMTGIPAESFAEQVASYLSGRFPELPSLSDTASYFGVSSATLKRYLAVDGMRYQQVGDQIRLRYSLELMHFEGGNNEDIADALRLGDGANFRRSFRRWTGILPSEAREALSGRLPPLSVENNEDYSSPSYSSPKSAQSIRSQRQ</sequence>
<dbReference type="PANTHER" id="PTHR47894">
    <property type="entry name" value="HTH-TYPE TRANSCRIPTIONAL REGULATOR GADX"/>
    <property type="match status" value="1"/>
</dbReference>
<dbReference type="OrthoDB" id="5582699at2"/>
<dbReference type="GO" id="GO:0000976">
    <property type="term" value="F:transcription cis-regulatory region binding"/>
    <property type="evidence" value="ECO:0007669"/>
    <property type="project" value="TreeGrafter"/>
</dbReference>
<feature type="domain" description="HTH araC/xylS-type" evidence="5">
    <location>
        <begin position="264"/>
        <end position="361"/>
    </location>
</feature>
<dbReference type="AlphaFoldDB" id="A0A1N7J2E2"/>
<dbReference type="GO" id="GO:0005829">
    <property type="term" value="C:cytosol"/>
    <property type="evidence" value="ECO:0007669"/>
    <property type="project" value="TreeGrafter"/>
</dbReference>
<feature type="region of interest" description="Disordered" evidence="4">
    <location>
        <begin position="364"/>
        <end position="396"/>
    </location>
</feature>
<dbReference type="Proteomes" id="UP000185639">
    <property type="component" value="Unassembled WGS sequence"/>
</dbReference>
<dbReference type="STRING" id="484498.SAMN05421686_101285"/>
<dbReference type="InterPro" id="IPR018060">
    <property type="entry name" value="HTH_AraC"/>
</dbReference>
<dbReference type="InterPro" id="IPR032687">
    <property type="entry name" value="AraC-type_N"/>
</dbReference>
<organism evidence="6 7">
    <name type="scientific">Thalassolituus maritimus</name>
    <dbReference type="NCBI Taxonomy" id="484498"/>
    <lineage>
        <taxon>Bacteria</taxon>
        <taxon>Pseudomonadati</taxon>
        <taxon>Pseudomonadota</taxon>
        <taxon>Gammaproteobacteria</taxon>
        <taxon>Oceanospirillales</taxon>
        <taxon>Oceanospirillaceae</taxon>
        <taxon>Thalassolituus</taxon>
    </lineage>
</organism>
<evidence type="ECO:0000259" key="5">
    <source>
        <dbReference type="PROSITE" id="PS01124"/>
    </source>
</evidence>
<keyword evidence="1" id="KW-0805">Transcription regulation</keyword>
<keyword evidence="7" id="KW-1185">Reference proteome</keyword>
<dbReference type="EMBL" id="FTOH01000001">
    <property type="protein sequence ID" value="SIS43528.1"/>
    <property type="molecule type" value="Genomic_DNA"/>
</dbReference>
<feature type="compositionally biased region" description="Low complexity" evidence="4">
    <location>
        <begin position="377"/>
        <end position="387"/>
    </location>
</feature>
<evidence type="ECO:0000256" key="4">
    <source>
        <dbReference type="SAM" id="MobiDB-lite"/>
    </source>
</evidence>
<evidence type="ECO:0000313" key="6">
    <source>
        <dbReference type="EMBL" id="SIS43528.1"/>
    </source>
</evidence>
<gene>
    <name evidence="6" type="ORF">SAMN05421686_101285</name>
</gene>
<dbReference type="InterPro" id="IPR009057">
    <property type="entry name" value="Homeodomain-like_sf"/>
</dbReference>
<name>A0A1N7J2E2_9GAMM</name>